<organism evidence="1 2">
    <name type="scientific">Desulfofundulus australicus DSM 11792</name>
    <dbReference type="NCBI Taxonomy" id="1121425"/>
    <lineage>
        <taxon>Bacteria</taxon>
        <taxon>Bacillati</taxon>
        <taxon>Bacillota</taxon>
        <taxon>Clostridia</taxon>
        <taxon>Eubacteriales</taxon>
        <taxon>Peptococcaceae</taxon>
        <taxon>Desulfofundulus</taxon>
    </lineage>
</organism>
<keyword evidence="2" id="KW-1185">Reference proteome</keyword>
<dbReference type="OrthoDB" id="1803913at2"/>
<accession>A0A1M4ZX54</accession>
<gene>
    <name evidence="1" type="ORF">SAMN02745218_01741</name>
</gene>
<name>A0A1M4ZX54_9FIRM</name>
<protein>
    <recommendedName>
        <fullName evidence="3">Transposase, YhgA-like</fullName>
    </recommendedName>
</protein>
<reference evidence="2" key="1">
    <citation type="submission" date="2016-11" db="EMBL/GenBank/DDBJ databases">
        <authorList>
            <person name="Varghese N."/>
            <person name="Submissions S."/>
        </authorList>
    </citation>
    <scope>NUCLEOTIDE SEQUENCE [LARGE SCALE GENOMIC DNA]</scope>
    <source>
        <strain evidence="2">DSM 11792</strain>
    </source>
</reference>
<dbReference type="EMBL" id="FQUW01000018">
    <property type="protein sequence ID" value="SHF22611.1"/>
    <property type="molecule type" value="Genomic_DNA"/>
</dbReference>
<dbReference type="AlphaFoldDB" id="A0A1M4ZX54"/>
<sequence length="303" mass="35125">MPGIDIPIKRLFQRRPADWARYVQPDCREEWVRPYKTEYTPKKESRLDNVLEIDDPSSPYLLHFEPMGYRDEALPARMLRYRSDIWEATLAGGRGTPSIRQVVMFFYKEDDNGLHRLSDRWDTGGLEYSYTVIRVWEERRQPVITAKLVGLYPLLPLMKGDDAKESPEQALKKCIDAVQEIEDESLRQDLLAAMAILAGGKYPPDLVLSMIRREMVMESPIFQEWVREERAEAEARGKVEAKQDAICKYLRRRFGDASAGLQQEVREMASLEVLDGVMEELFAANTLEEAQAIIRDGMERFMQ</sequence>
<dbReference type="RefSeq" id="WP_073165175.1">
    <property type="nucleotide sequence ID" value="NZ_FQUW01000018.1"/>
</dbReference>
<dbReference type="PANTHER" id="PTHR34613:SF1">
    <property type="entry name" value="SLL6017 PROTEIN"/>
    <property type="match status" value="1"/>
</dbReference>
<evidence type="ECO:0008006" key="3">
    <source>
        <dbReference type="Google" id="ProtNLM"/>
    </source>
</evidence>
<dbReference type="PANTHER" id="PTHR34613">
    <property type="entry name" value="SLL0800 PROTEIN"/>
    <property type="match status" value="1"/>
</dbReference>
<evidence type="ECO:0000313" key="1">
    <source>
        <dbReference type="EMBL" id="SHF22611.1"/>
    </source>
</evidence>
<proteinExistence type="predicted"/>
<dbReference type="Proteomes" id="UP000184196">
    <property type="component" value="Unassembled WGS sequence"/>
</dbReference>
<evidence type="ECO:0000313" key="2">
    <source>
        <dbReference type="Proteomes" id="UP000184196"/>
    </source>
</evidence>